<dbReference type="EMBL" id="SLZR01000024">
    <property type="protein sequence ID" value="TCS36439.1"/>
    <property type="molecule type" value="Genomic_DNA"/>
</dbReference>
<evidence type="ECO:0000256" key="1">
    <source>
        <dbReference type="ARBA" id="ARBA00004561"/>
    </source>
</evidence>
<dbReference type="Proteomes" id="UP000295793">
    <property type="component" value="Unassembled WGS sequence"/>
</dbReference>
<evidence type="ECO:0000256" key="2">
    <source>
        <dbReference type="ARBA" id="ARBA00008387"/>
    </source>
</evidence>
<keyword evidence="6" id="KW-0281">Fimbrium</keyword>
<evidence type="ECO:0000256" key="5">
    <source>
        <dbReference type="ARBA" id="ARBA00022837"/>
    </source>
</evidence>
<keyword evidence="4" id="KW-0479">Metal-binding</keyword>
<dbReference type="GO" id="GO:0009289">
    <property type="term" value="C:pilus"/>
    <property type="evidence" value="ECO:0007669"/>
    <property type="project" value="UniProtKB-SubCell"/>
</dbReference>
<keyword evidence="5" id="KW-0106">Calcium</keyword>
<evidence type="ECO:0000256" key="6">
    <source>
        <dbReference type="ARBA" id="ARBA00023263"/>
    </source>
</evidence>
<keyword evidence="3" id="KW-1029">Fimbrium biogenesis</keyword>
<gene>
    <name evidence="8" type="ORF">BCF53_12422</name>
</gene>
<dbReference type="RefSeq" id="WP_132703811.1">
    <property type="nucleotide sequence ID" value="NZ_SLZR01000024.1"/>
</dbReference>
<dbReference type="GO" id="GO:0046872">
    <property type="term" value="F:metal ion binding"/>
    <property type="evidence" value="ECO:0007669"/>
    <property type="project" value="UniProtKB-KW"/>
</dbReference>
<evidence type="ECO:0000313" key="9">
    <source>
        <dbReference type="Proteomes" id="UP000295793"/>
    </source>
</evidence>
<protein>
    <submittedName>
        <fullName evidence="8">Type IV pilus assembly protein PilY1</fullName>
    </submittedName>
</protein>
<dbReference type="OrthoDB" id="7156875at2"/>
<organism evidence="8 9">
    <name type="scientific">Reinekea marinisedimentorum</name>
    <dbReference type="NCBI Taxonomy" id="230495"/>
    <lineage>
        <taxon>Bacteria</taxon>
        <taxon>Pseudomonadati</taxon>
        <taxon>Pseudomonadota</taxon>
        <taxon>Gammaproteobacteria</taxon>
        <taxon>Oceanospirillales</taxon>
        <taxon>Saccharospirillaceae</taxon>
        <taxon>Reinekea</taxon>
    </lineage>
</organism>
<sequence>MNTVFKPGKAQMLLRLLKVTAFASLSGVAAGATLSISDIPLSLQSSVQSNFYFVIDDSGSMAWKWVISEGGASSSDYNLSSLSTGDNSYVDIDANNQVLMACRGVNTLAYNPDKTYTPWAGEDDADVAYGNQTPTSARYDPYYSSTSVGRRNLTYDNGSDKVVGYFPWYDHNQDGYADLYYDIDGDGNIDTFLDQDGDNIFDGFIDLNGNGEYDGWVDLNGNGSYDTGEFEFESELECPDRGEINSTVNLGGGNSISENDFLRIWMVKVKDLPVTSTTETNTQTNYANWYSYYRSRELITKKALSEIIEDSTARMGLDTINRNSGQLTEIADVDNISTPINSDADDNKDALMEAVFKIQSSSSTPLRKALNRAGQYYKGTLSGYSSPILSDADGGSCQQNFTILMTDGYRNGSMPSTVGTGWNDNEDGNGDTNFDGGGYADTYDDTLADIAMYYYETDLDSNLDDEVDTFEYIDENDNQHMVTYTVAFGVTGTVDSTALYAAWDALPEDDGTSNDKESYGDFGGYLDHLKTVNTDADATNDTNPSFTGWPNPSSDATKIDDMFHTAVNGRGLYLNAQDPDELIDTLKDAVADAESRDEALSSASVSTGSITTTTYLYTALFNSANWNGGVKGFPINSDGTLDTTNAVTASIIPSHTQRNIVTWHDSNLAGTPFKWSDLSTAQQTTLGSEGLVEYIRGDTTGETNGTYRSRTAEISLEGIDTGNYLGDIVHSAVQYVANPQFLYPDGFEGSNYSAFRLDPDGDATNNTTDAAGINFYRTPMLYVGANDGMLHAFNVDSTDSANFGKELFAYVPSMVHENLEYLSDDTTYSHAYFVDGTPYIGDAYFDSEWHTVLVGGLRAGGQGIYAIDITDPDKFKGTESTAATTVLWEFGDDSSVVDSSGNKLGDDDLGYTYSQPTIAKLNNDKWVAIFGNGYNNTQPDGTIGGGTPVLYIVELETGVLIKKIDTGVNDLATPNGLSSPSTLDVDGDYIADYVYAGDLEGNLWKFDLTDDDPINWDVAYTTGSVNTPLFTACSEDDCDTTNRQPITVKPAVGFNDAATEYQIYFGTGTYFLDSDNNNKSMQTFYSVWDRMLSNADFEVFDREHLLQQKIIEEKEDGVDYTANGELIVDKQRVSTNYAIEWHSGTDLPEDADNDGLPDTHLGWYMDLYNTEGGSTTLYGERVVANPILRDDSVLFISTIPSDDPCKDGGDSWYMEVVANTGSRHVTPVIDVNGDNVVDDKDYLLTDSYGITVSSGRSNFDMLAAPPCLQLADGSEICYPDPDGSSVFARSPDVPTGRWMWREL</sequence>
<comment type="caution">
    <text evidence="8">The sequence shown here is derived from an EMBL/GenBank/DDBJ whole genome shotgun (WGS) entry which is preliminary data.</text>
</comment>
<name>A0A4R3HY82_9GAMM</name>
<evidence type="ECO:0000313" key="8">
    <source>
        <dbReference type="EMBL" id="TCS36439.1"/>
    </source>
</evidence>
<feature type="domain" description="PilY1 beta-propeller" evidence="7">
    <location>
        <begin position="725"/>
        <end position="1109"/>
    </location>
</feature>
<dbReference type="Pfam" id="PF05567">
    <property type="entry name" value="T4P_PilY1"/>
    <property type="match status" value="1"/>
</dbReference>
<dbReference type="SUPFAM" id="SSF50998">
    <property type="entry name" value="Quinoprotein alcohol dehydrogenase-like"/>
    <property type="match status" value="1"/>
</dbReference>
<comment type="subcellular location">
    <subcellularLocation>
        <location evidence="1">Fimbrium</location>
    </subcellularLocation>
</comment>
<proteinExistence type="inferred from homology"/>
<comment type="similarity">
    <text evidence="2">Belongs to the PilY1 family.</text>
</comment>
<evidence type="ECO:0000256" key="3">
    <source>
        <dbReference type="ARBA" id="ARBA00022558"/>
    </source>
</evidence>
<evidence type="ECO:0000259" key="7">
    <source>
        <dbReference type="Pfam" id="PF05567"/>
    </source>
</evidence>
<dbReference type="InterPro" id="IPR008707">
    <property type="entry name" value="B-propeller_PilY1"/>
</dbReference>
<dbReference type="InterPro" id="IPR011047">
    <property type="entry name" value="Quinoprotein_ADH-like_sf"/>
</dbReference>
<reference evidence="8 9" key="1">
    <citation type="submission" date="2019-03" db="EMBL/GenBank/DDBJ databases">
        <title>Genomic Encyclopedia of Archaeal and Bacterial Type Strains, Phase II (KMG-II): from individual species to whole genera.</title>
        <authorList>
            <person name="Goeker M."/>
        </authorList>
    </citation>
    <scope>NUCLEOTIDE SEQUENCE [LARGE SCALE GENOMIC DNA]</scope>
    <source>
        <strain evidence="8 9">DSM 15388</strain>
    </source>
</reference>
<accession>A0A4R3HY82</accession>
<keyword evidence="9" id="KW-1185">Reference proteome</keyword>
<evidence type="ECO:0000256" key="4">
    <source>
        <dbReference type="ARBA" id="ARBA00022723"/>
    </source>
</evidence>